<accession>A0A964DZP5</accession>
<dbReference type="RefSeq" id="WP_227321964.1">
    <property type="nucleotide sequence ID" value="NZ_JAESVB010000005.1"/>
</dbReference>
<evidence type="ECO:0000256" key="1">
    <source>
        <dbReference type="SAM" id="Phobius"/>
    </source>
</evidence>
<keyword evidence="1" id="KW-0812">Transmembrane</keyword>
<sequence>MAESVLPQGIEEEAGDTGQLSADLAASHALDHALNDPEGQKAAAAFLLSHKRLVDLQIAYLPEEKAQSTRAAKLKRKSDMLRVVTQVAFFTIGLAVASGVIAMWWSALTSRSVVVREFSAPTALVAEGLTGKVAATKILDVLLNIQSATRSAAAAEQITDAWTDSIEVGVPETGVTISQLGDLLHRLFGHDVHLDGTLVQNGDGYDLSIRGDDIPPANFTGKQADLDRMFRKAAEYVFSEAQPLLYATYLIDEGRTDHAIHFIQSNFPKFPDSQRAALANLWGEALLITNDPAGAIDRFRLALQIKPNYWAAWNNLISNLPITENEEEAYRLGVAMDRIGKSWFRFDRPSLYEQADFAQLTMDPAKVIAALLWHRDYGQAEGAEFDDSSWVAEQRAVQHDWPSVALFLAESPADDPTTGFDQLALAGAHALEDGDTYSALTHYVAADALWHKSSELQAFFPDFECDLGHAYAANGRFAQAWPLFQGQRYVRCRAYWADAMDASGNWPVAQRAYRTAEAVAPDLSFAFEREGRAYLRHGDPATAIARERLAHEKSPHWADPLKDWGDALMAEHRPEAALARYHEALHWAPDWDGLHQAMAAAKP</sequence>
<dbReference type="Gene3D" id="1.25.40.10">
    <property type="entry name" value="Tetratricopeptide repeat domain"/>
    <property type="match status" value="1"/>
</dbReference>
<reference evidence="2" key="2">
    <citation type="submission" date="2021-01" db="EMBL/GenBank/DDBJ databases">
        <authorList>
            <person name="Mieszkin S."/>
            <person name="Pouder E."/>
            <person name="Alain K."/>
        </authorList>
    </citation>
    <scope>NUCLEOTIDE SEQUENCE</scope>
    <source>
        <strain evidence="2">HW T2.11</strain>
    </source>
</reference>
<comment type="caution">
    <text evidence="2">The sequence shown here is derived from an EMBL/GenBank/DDBJ whole genome shotgun (WGS) entry which is preliminary data.</text>
</comment>
<dbReference type="EMBL" id="JAESVB010000005">
    <property type="protein sequence ID" value="MCB8876314.1"/>
    <property type="molecule type" value="Genomic_DNA"/>
</dbReference>
<dbReference type="Proteomes" id="UP000708298">
    <property type="component" value="Unassembled WGS sequence"/>
</dbReference>
<keyword evidence="1" id="KW-1133">Transmembrane helix</keyword>
<feature type="transmembrane region" description="Helical" evidence="1">
    <location>
        <begin position="83"/>
        <end position="105"/>
    </location>
</feature>
<protein>
    <recommendedName>
        <fullName evidence="4">Tetratricopeptide repeat protein</fullName>
    </recommendedName>
</protein>
<reference evidence="2" key="1">
    <citation type="journal article" date="2021" name="Microorganisms">
        <title>Acidisoma silvae sp. nov. and Acidisomacellulosilytica sp. nov., Two Acidophilic Bacteria Isolated from Decaying Wood, Hydrolyzing Cellulose and Producing Poly-3-hydroxybutyrate.</title>
        <authorList>
            <person name="Mieszkin S."/>
            <person name="Pouder E."/>
            <person name="Uroz S."/>
            <person name="Simon-Colin C."/>
            <person name="Alain K."/>
        </authorList>
    </citation>
    <scope>NUCLEOTIDE SEQUENCE</scope>
    <source>
        <strain evidence="2">HW T2.11</strain>
    </source>
</reference>
<evidence type="ECO:0000313" key="2">
    <source>
        <dbReference type="EMBL" id="MCB8876314.1"/>
    </source>
</evidence>
<name>A0A964DZP5_9PROT</name>
<dbReference type="AlphaFoldDB" id="A0A964DZP5"/>
<organism evidence="2 3">
    <name type="scientific">Acidisoma silvae</name>
    <dbReference type="NCBI Taxonomy" id="2802396"/>
    <lineage>
        <taxon>Bacteria</taxon>
        <taxon>Pseudomonadati</taxon>
        <taxon>Pseudomonadota</taxon>
        <taxon>Alphaproteobacteria</taxon>
        <taxon>Acetobacterales</taxon>
        <taxon>Acidocellaceae</taxon>
        <taxon>Acidisoma</taxon>
    </lineage>
</organism>
<keyword evidence="1" id="KW-0472">Membrane</keyword>
<keyword evidence="3" id="KW-1185">Reference proteome</keyword>
<proteinExistence type="predicted"/>
<dbReference type="InterPro" id="IPR011990">
    <property type="entry name" value="TPR-like_helical_dom_sf"/>
</dbReference>
<dbReference type="SUPFAM" id="SSF48452">
    <property type="entry name" value="TPR-like"/>
    <property type="match status" value="2"/>
</dbReference>
<gene>
    <name evidence="2" type="ORF">ASILVAE211_14065</name>
</gene>
<evidence type="ECO:0000313" key="3">
    <source>
        <dbReference type="Proteomes" id="UP000708298"/>
    </source>
</evidence>
<evidence type="ECO:0008006" key="4">
    <source>
        <dbReference type="Google" id="ProtNLM"/>
    </source>
</evidence>